<feature type="signal peptide" evidence="2">
    <location>
        <begin position="1"/>
        <end position="29"/>
    </location>
</feature>
<keyword evidence="2" id="KW-0732">Signal</keyword>
<reference evidence="4" key="4">
    <citation type="submission" date="2025-05" db="UniProtKB">
        <authorList>
            <consortium name="Ensembl"/>
        </authorList>
    </citation>
    <scope>IDENTIFICATION</scope>
    <source>
        <strain evidence="4">breed Abyssinian</strain>
    </source>
</reference>
<reference evidence="5" key="3">
    <citation type="submission" date="2021-02" db="EMBL/GenBank/DDBJ databases">
        <title>Safari Cat Assemblies.</title>
        <authorList>
            <person name="Bredemeyer K.R."/>
            <person name="Murphy W.J."/>
        </authorList>
    </citation>
    <scope>NUCLEOTIDE SEQUENCE [LARGE SCALE GENOMIC DNA]</scope>
</reference>
<dbReference type="PANTHER" id="PTHR40657:SF1">
    <property type="entry name" value="RIKEN CDNA 2310039H08 GENE"/>
    <property type="match status" value="1"/>
</dbReference>
<organism evidence="4 5">
    <name type="scientific">Felis catus</name>
    <name type="common">Cat</name>
    <name type="synonym">Felis silvestris catus</name>
    <dbReference type="NCBI Taxonomy" id="9685"/>
    <lineage>
        <taxon>Eukaryota</taxon>
        <taxon>Metazoa</taxon>
        <taxon>Chordata</taxon>
        <taxon>Craniata</taxon>
        <taxon>Vertebrata</taxon>
        <taxon>Euteleostomi</taxon>
        <taxon>Mammalia</taxon>
        <taxon>Eutheria</taxon>
        <taxon>Laurasiatheria</taxon>
        <taxon>Carnivora</taxon>
        <taxon>Feliformia</taxon>
        <taxon>Felidae</taxon>
        <taxon>Felinae</taxon>
        <taxon>Felis</taxon>
    </lineage>
</organism>
<evidence type="ECO:0000313" key="4">
    <source>
        <dbReference type="Ensembl" id="ENSFCTP00005058049.1"/>
    </source>
</evidence>
<evidence type="ECO:0000313" key="5">
    <source>
        <dbReference type="Proteomes" id="UP000823872"/>
    </source>
</evidence>
<proteinExistence type="predicted"/>
<name>A0ABI8AFT1_FELCA</name>
<dbReference type="GeneTree" id="ENSGT00940000167232"/>
<dbReference type="InterPro" id="IPR039995">
    <property type="entry name" value="PEX39"/>
</dbReference>
<dbReference type="PANTHER" id="PTHR40657">
    <property type="entry name" value="HYPOTHETICAL PROTEIN LOC681367"/>
    <property type="match status" value="1"/>
</dbReference>
<protein>
    <recommendedName>
        <fullName evidence="3">Peroxisomal membrane protein PEX14-like KPWE domain-containing protein</fullName>
    </recommendedName>
</protein>
<evidence type="ECO:0000256" key="1">
    <source>
        <dbReference type="SAM" id="MobiDB-lite"/>
    </source>
</evidence>
<evidence type="ECO:0000259" key="3">
    <source>
        <dbReference type="Pfam" id="PF17733"/>
    </source>
</evidence>
<dbReference type="Pfam" id="PF17733">
    <property type="entry name" value="KPWE_dom"/>
    <property type="match status" value="1"/>
</dbReference>
<feature type="chain" id="PRO_5045020952" description="Peroxisomal membrane protein PEX14-like KPWE domain-containing protein" evidence="2">
    <location>
        <begin position="30"/>
        <end position="193"/>
    </location>
</feature>
<dbReference type="Ensembl" id="ENSFCTT00005085006.1">
    <property type="protein sequence ID" value="ENSFCTP00005058049.1"/>
    <property type="gene ID" value="ENSFCTG00005030512.1"/>
</dbReference>
<accession>A0ABI8AFT1</accession>
<dbReference type="Ensembl" id="ENSFCTT00005085022.1">
    <property type="protein sequence ID" value="ENSFCTP00005058056.1"/>
    <property type="gene ID" value="ENSFCTG00005030512.1"/>
</dbReference>
<evidence type="ECO:0000256" key="2">
    <source>
        <dbReference type="SAM" id="SignalP"/>
    </source>
</evidence>
<reference evidence="4" key="2">
    <citation type="submission" date="2011-09" db="EMBL/GenBank/DDBJ databases">
        <title>Sequence assembly of the Felis catus genome version 6.2.</title>
        <authorList>
            <person name="Hillier L.W."/>
            <person name="Warren W."/>
            <person name="Obrien S."/>
            <person name="Wilson R.K."/>
        </authorList>
    </citation>
    <scope>NUCLEOTIDE SEQUENCE [LARGE SCALE GENOMIC DNA]</scope>
    <source>
        <strain evidence="4">Abyssinian</strain>
    </source>
</reference>
<dbReference type="InterPro" id="IPR040554">
    <property type="entry name" value="KPWE_PEX14_dom"/>
</dbReference>
<dbReference type="Proteomes" id="UP000823872">
    <property type="component" value="Chromosome B2"/>
</dbReference>
<feature type="compositionally biased region" description="Low complexity" evidence="1">
    <location>
        <begin position="180"/>
        <end position="193"/>
    </location>
</feature>
<feature type="region of interest" description="Disordered" evidence="1">
    <location>
        <begin position="114"/>
        <end position="133"/>
    </location>
</feature>
<feature type="domain" description="Peroxisomal membrane protein PEX14-like KPWE" evidence="3">
    <location>
        <begin position="135"/>
        <end position="181"/>
    </location>
</feature>
<keyword evidence="5" id="KW-1185">Reference proteome</keyword>
<sequence length="193" mass="20826">MCTFLCMCAKLGLFVRISVSTCTAHSVQAFKFLLKHCTLQALVWAKGVCVCVCVRARARARSVSARSRSQFSSAPPFLGRLGMVCELLYISSDGGCTHLTRKCLPARLSGLRPGMEQHSGRVRPDPGPQPVESAPASVTLAQLLQLVQEGRELPGLERRCITATHGEPTAPRLPRRPKPWEASASAEAPAPPP</sequence>
<reference evidence="4" key="1">
    <citation type="journal article" date="2007" name="Genome Res.">
        <title>Initial sequence and comparative analysis of the cat genome.</title>
        <authorList>
            <person name="Pontius J.U."/>
            <person name="Mullikin J.C."/>
            <person name="Smith D.R."/>
            <person name="Lindblad-Toh K."/>
            <person name="Gnerre S."/>
            <person name="Clamp M."/>
            <person name="Chang J."/>
            <person name="Stephens R."/>
            <person name="Neelam B."/>
            <person name="Volfovsky N."/>
            <person name="Schaffer A.A."/>
            <person name="Agarwala R."/>
            <person name="Narfstrom K."/>
            <person name="Murphy W.J."/>
            <person name="Giger U."/>
            <person name="Roca A.L."/>
            <person name="Antunes A."/>
            <person name="Menotti-Raymond M."/>
            <person name="Yuhki N."/>
            <person name="Pecon-Slattery J."/>
            <person name="Johnson W.E."/>
            <person name="Bourque G."/>
            <person name="Tesler G."/>
            <person name="O'Brien S.J."/>
        </authorList>
    </citation>
    <scope>NUCLEOTIDE SEQUENCE [LARGE SCALE GENOMIC DNA]</scope>
    <source>
        <strain evidence="4">Abyssinian</strain>
    </source>
</reference>
<feature type="region of interest" description="Disordered" evidence="1">
    <location>
        <begin position="162"/>
        <end position="193"/>
    </location>
</feature>